<dbReference type="GO" id="GO:0000155">
    <property type="term" value="F:phosphorelay sensor kinase activity"/>
    <property type="evidence" value="ECO:0007669"/>
    <property type="project" value="InterPro"/>
</dbReference>
<keyword evidence="14" id="KW-1185">Reference proteome</keyword>
<dbReference type="InterPro" id="IPR018062">
    <property type="entry name" value="HTH_AraC-typ_CS"/>
</dbReference>
<evidence type="ECO:0000256" key="3">
    <source>
        <dbReference type="ARBA" id="ARBA00022553"/>
    </source>
</evidence>
<dbReference type="InterPro" id="IPR003661">
    <property type="entry name" value="HisK_dim/P_dom"/>
</dbReference>
<dbReference type="InterPro" id="IPR036097">
    <property type="entry name" value="HisK_dim/P_sf"/>
</dbReference>
<dbReference type="CDD" id="cd00082">
    <property type="entry name" value="HisKA"/>
    <property type="match status" value="1"/>
</dbReference>
<gene>
    <name evidence="13" type="ORF">FUA24_09710</name>
</gene>
<dbReference type="EC" id="2.7.13.3" evidence="2"/>
<dbReference type="PROSITE" id="PS00041">
    <property type="entry name" value="HTH_ARAC_FAMILY_1"/>
    <property type="match status" value="1"/>
</dbReference>
<dbReference type="CDD" id="cd00075">
    <property type="entry name" value="HATPase"/>
    <property type="match status" value="1"/>
</dbReference>
<sequence>MTYKLLKHLSCIVLLLFSVGHSYAQKFIDNFQVTQYKLPIETSAKDILEDSYGFLWIASTNGLWRYNGSNFKNYIKNEEQTNSITDNNISCLYEDQNKVLWIGTYGGGLLKYNRECDCFESFIHDEENPQSLSFNEVRTIFETKNKTLYIGTDGGGLNELDRETHLFKSFKHSAQDTLSLSHNNVLALEEDPDGNLLVGTWIGLNIFNPIDKKITRVHPSLNKEPQPHFSLEYYNGKLITSFKNFSIYRADSIFKPMNISNNSAQFVKQENSRNCWFLNGNKVSILNEDLKLKQEINLNKLFNSEYYFILDRVFHNKNKNTSWVLARDGSFFHFEKNTSPFKPFSKKITGYSRISKIDSNNWVSYNQSIYVYNNTGQARRINNSFEREPHIATQHNKNVWVVDARNLYEYTVNGDLLNRFPLKTDPRSVLLTRNGNLWIGEILGAKKFNINTKEVLNFECDPDVPNGIGYFHWTSKIFEDHQGQIWIGTNGDGLKKYVPESNEFIHYRHKIGDKTSLNNNFVNDIFEDKEHNLWIGTRVGLCKLNRETSTFFQCENQIIKDKIINSIQQDSENNLWLGTLNGLIKYNYENDSARILNRQDGVLSHKIGTSSIHLNTNELVFGTTKGLMRFNPKEIRESTKSSDIYISKLWVNNEVITPNTSYISKNIEVEKDVFLGHKDKKFEFEFQVINFNNNGRCKFAYKLDGYDKTWIQAYSNQKATYTNIPSGNYTFMIKASNEDGVWSNTIKKINVFIKPPFWEQLWVEVLALITIILLFVLIIWLIIKRERSRSQFEIEKERVLQAEELTKLKLKFFTNISHELRTPLTLISSPLNKYIQEKTKPTNKVLEMMYRNSARLLELVNQILDFRKLETNQKLQIRPYKTASVFNNINTSLQYWAKEKNIAYNSEFPNEAIEAYFDEDVIKKITTNLLSNAFKYTPQGGKVSLIVKFLDTEIDIDNTLVNGTMEIHVIDNGSGIPEEYQEKVFERFYQLDENPDFGYSSGIGLSLTSELVKLHKGSIELKSNKDEGSYFKVKIPVGLNSYENTFSKIASKLPEIDSNKTVILIVEDNHDIRNYIKEELKAFYQVIEAENGKTGLQIAVTILPDIIISDIMMPESDGIQLANQLKSNELTAHIPLLFLTAKTGTENKIAGLNTGANDYIQKPFNISEIKLKINNILESRQQLLKKHLKDKSIANNTSKENTPDKYLEKVNLVLENNLDNSEFSIEHLCKELAVTRSQLYRKIQALTGKSIIEYVNAYRLSIAMQLIKEGTFTLKEITYKVGYNDNRYFSRIFKKEFGNPPSFYLPKPRV</sequence>
<dbReference type="PROSITE" id="PS50110">
    <property type="entry name" value="RESPONSE_REGULATORY"/>
    <property type="match status" value="1"/>
</dbReference>
<evidence type="ECO:0000256" key="4">
    <source>
        <dbReference type="ARBA" id="ARBA00023015"/>
    </source>
</evidence>
<keyword evidence="5" id="KW-0238">DNA-binding</keyword>
<feature type="domain" description="Response regulatory" evidence="12">
    <location>
        <begin position="1062"/>
        <end position="1177"/>
    </location>
</feature>
<proteinExistence type="predicted"/>
<comment type="catalytic activity">
    <reaction evidence="1">
        <text>ATP + protein L-histidine = ADP + protein N-phospho-L-histidine.</text>
        <dbReference type="EC" id="2.7.13.3"/>
    </reaction>
</comment>
<dbReference type="Proteomes" id="UP000323930">
    <property type="component" value="Unassembled WGS sequence"/>
</dbReference>
<evidence type="ECO:0000259" key="12">
    <source>
        <dbReference type="PROSITE" id="PS50110"/>
    </source>
</evidence>
<dbReference type="InterPro" id="IPR013783">
    <property type="entry name" value="Ig-like_fold"/>
</dbReference>
<feature type="chain" id="PRO_5023046182" description="histidine kinase" evidence="9">
    <location>
        <begin position="25"/>
        <end position="1310"/>
    </location>
</feature>
<feature type="domain" description="HTH araC/xylS-type" evidence="10">
    <location>
        <begin position="1208"/>
        <end position="1307"/>
    </location>
</feature>
<keyword evidence="3 7" id="KW-0597">Phosphoprotein</keyword>
<accession>A0A5D0I5G3</accession>
<evidence type="ECO:0000256" key="8">
    <source>
        <dbReference type="SAM" id="Phobius"/>
    </source>
</evidence>
<dbReference type="Pfam" id="PF07495">
    <property type="entry name" value="Y_Y_Y"/>
    <property type="match status" value="1"/>
</dbReference>
<dbReference type="InterPro" id="IPR015943">
    <property type="entry name" value="WD40/YVTN_repeat-like_dom_sf"/>
</dbReference>
<reference evidence="13 14" key="1">
    <citation type="submission" date="2019-08" db="EMBL/GenBank/DDBJ databases">
        <title>Seonamhaeicola sediminis sp. nov., isolated from marine sediment.</title>
        <authorList>
            <person name="Cao W.R."/>
        </authorList>
    </citation>
    <scope>NUCLEOTIDE SEQUENCE [LARGE SCALE GENOMIC DNA]</scope>
    <source>
        <strain evidence="13 14">B011</strain>
    </source>
</reference>
<evidence type="ECO:0000313" key="13">
    <source>
        <dbReference type="EMBL" id="TYA78618.1"/>
    </source>
</evidence>
<dbReference type="Pfam" id="PF00512">
    <property type="entry name" value="HisKA"/>
    <property type="match status" value="1"/>
</dbReference>
<dbReference type="InterPro" id="IPR001789">
    <property type="entry name" value="Sig_transdc_resp-reg_receiver"/>
</dbReference>
<dbReference type="Gene3D" id="3.30.565.10">
    <property type="entry name" value="Histidine kinase-like ATPase, C-terminal domain"/>
    <property type="match status" value="1"/>
</dbReference>
<dbReference type="PANTHER" id="PTHR43547">
    <property type="entry name" value="TWO-COMPONENT HISTIDINE KINASE"/>
    <property type="match status" value="1"/>
</dbReference>
<dbReference type="InterPro" id="IPR004358">
    <property type="entry name" value="Sig_transdc_His_kin-like_C"/>
</dbReference>
<feature type="modified residue" description="4-aspartylphosphate" evidence="7">
    <location>
        <position position="1110"/>
    </location>
</feature>
<dbReference type="InterPro" id="IPR018060">
    <property type="entry name" value="HTH_AraC"/>
</dbReference>
<dbReference type="Pfam" id="PF00072">
    <property type="entry name" value="Response_reg"/>
    <property type="match status" value="1"/>
</dbReference>
<name>A0A5D0I5G3_9FLAO</name>
<dbReference type="SMART" id="SM00448">
    <property type="entry name" value="REC"/>
    <property type="match status" value="1"/>
</dbReference>
<dbReference type="SUPFAM" id="SSF46689">
    <property type="entry name" value="Homeodomain-like"/>
    <property type="match status" value="1"/>
</dbReference>
<evidence type="ECO:0000256" key="7">
    <source>
        <dbReference type="PROSITE-ProRule" id="PRU00169"/>
    </source>
</evidence>
<dbReference type="InterPro" id="IPR011006">
    <property type="entry name" value="CheY-like_superfamily"/>
</dbReference>
<evidence type="ECO:0000256" key="1">
    <source>
        <dbReference type="ARBA" id="ARBA00000085"/>
    </source>
</evidence>
<dbReference type="Gene3D" id="1.10.287.130">
    <property type="match status" value="1"/>
</dbReference>
<dbReference type="InterPro" id="IPR011123">
    <property type="entry name" value="Y_Y_Y"/>
</dbReference>
<evidence type="ECO:0000256" key="9">
    <source>
        <dbReference type="SAM" id="SignalP"/>
    </source>
</evidence>
<feature type="signal peptide" evidence="9">
    <location>
        <begin position="1"/>
        <end position="24"/>
    </location>
</feature>
<dbReference type="SUPFAM" id="SSF47384">
    <property type="entry name" value="Homodimeric domain of signal transducing histidine kinase"/>
    <property type="match status" value="1"/>
</dbReference>
<evidence type="ECO:0000256" key="6">
    <source>
        <dbReference type="ARBA" id="ARBA00023163"/>
    </source>
</evidence>
<dbReference type="OrthoDB" id="1522078at2"/>
<dbReference type="Pfam" id="PF07494">
    <property type="entry name" value="Reg_prop"/>
    <property type="match status" value="5"/>
</dbReference>
<dbReference type="InterPro" id="IPR009057">
    <property type="entry name" value="Homeodomain-like_sf"/>
</dbReference>
<dbReference type="Pfam" id="PF02518">
    <property type="entry name" value="HATPase_c"/>
    <property type="match status" value="1"/>
</dbReference>
<dbReference type="Gene3D" id="2.60.40.10">
    <property type="entry name" value="Immunoglobulins"/>
    <property type="match status" value="1"/>
</dbReference>
<dbReference type="FunFam" id="1.10.287.130:FF:000045">
    <property type="entry name" value="Two-component system sensor histidine kinase/response regulator"/>
    <property type="match status" value="1"/>
</dbReference>
<feature type="domain" description="Histidine kinase" evidence="11">
    <location>
        <begin position="815"/>
        <end position="1039"/>
    </location>
</feature>
<dbReference type="SMART" id="SM00388">
    <property type="entry name" value="HisKA"/>
    <property type="match status" value="1"/>
</dbReference>
<keyword evidence="6" id="KW-0804">Transcription</keyword>
<keyword evidence="8" id="KW-0812">Transmembrane</keyword>
<dbReference type="InterPro" id="IPR005467">
    <property type="entry name" value="His_kinase_dom"/>
</dbReference>
<organism evidence="13 14">
    <name type="scientific">Seonamhaeicola marinus</name>
    <dbReference type="NCBI Taxonomy" id="1912246"/>
    <lineage>
        <taxon>Bacteria</taxon>
        <taxon>Pseudomonadati</taxon>
        <taxon>Bacteroidota</taxon>
        <taxon>Flavobacteriia</taxon>
        <taxon>Flavobacteriales</taxon>
        <taxon>Flavobacteriaceae</taxon>
    </lineage>
</organism>
<dbReference type="PROSITE" id="PS50109">
    <property type="entry name" value="HIS_KIN"/>
    <property type="match status" value="1"/>
</dbReference>
<dbReference type="SMART" id="SM00342">
    <property type="entry name" value="HTH_ARAC"/>
    <property type="match status" value="1"/>
</dbReference>
<dbReference type="InterPro" id="IPR036890">
    <property type="entry name" value="HATPase_C_sf"/>
</dbReference>
<dbReference type="PRINTS" id="PR00344">
    <property type="entry name" value="BCTRLSENSOR"/>
</dbReference>
<comment type="caution">
    <text evidence="13">The sequence shown here is derived from an EMBL/GenBank/DDBJ whole genome shotgun (WGS) entry which is preliminary data.</text>
</comment>
<dbReference type="RefSeq" id="WP_148541795.1">
    <property type="nucleotide sequence ID" value="NZ_VSDQ01000577.1"/>
</dbReference>
<dbReference type="PANTHER" id="PTHR43547:SF2">
    <property type="entry name" value="HYBRID SIGNAL TRANSDUCTION HISTIDINE KINASE C"/>
    <property type="match status" value="1"/>
</dbReference>
<dbReference type="EMBL" id="VSDQ01000577">
    <property type="protein sequence ID" value="TYA78618.1"/>
    <property type="molecule type" value="Genomic_DNA"/>
</dbReference>
<keyword evidence="8" id="KW-0472">Membrane</keyword>
<dbReference type="SUPFAM" id="SSF52172">
    <property type="entry name" value="CheY-like"/>
    <property type="match status" value="1"/>
</dbReference>
<evidence type="ECO:0000259" key="10">
    <source>
        <dbReference type="PROSITE" id="PS01124"/>
    </source>
</evidence>
<evidence type="ECO:0000256" key="5">
    <source>
        <dbReference type="ARBA" id="ARBA00023125"/>
    </source>
</evidence>
<dbReference type="Pfam" id="PF12833">
    <property type="entry name" value="HTH_18"/>
    <property type="match status" value="1"/>
</dbReference>
<dbReference type="InterPro" id="IPR011110">
    <property type="entry name" value="Reg_prop"/>
</dbReference>
<keyword evidence="8" id="KW-1133">Transmembrane helix</keyword>
<dbReference type="SMART" id="SM00387">
    <property type="entry name" value="HATPase_c"/>
    <property type="match status" value="1"/>
</dbReference>
<evidence type="ECO:0000259" key="11">
    <source>
        <dbReference type="PROSITE" id="PS50109"/>
    </source>
</evidence>
<dbReference type="Gene3D" id="2.130.10.10">
    <property type="entry name" value="YVTN repeat-like/Quinoprotein amine dehydrogenase"/>
    <property type="match status" value="3"/>
</dbReference>
<keyword evidence="4" id="KW-0805">Transcription regulation</keyword>
<dbReference type="Gene3D" id="1.10.10.60">
    <property type="entry name" value="Homeodomain-like"/>
    <property type="match status" value="2"/>
</dbReference>
<dbReference type="Gene3D" id="3.40.50.2300">
    <property type="match status" value="1"/>
</dbReference>
<evidence type="ECO:0000256" key="2">
    <source>
        <dbReference type="ARBA" id="ARBA00012438"/>
    </source>
</evidence>
<dbReference type="PROSITE" id="PS01124">
    <property type="entry name" value="HTH_ARAC_FAMILY_2"/>
    <property type="match status" value="1"/>
</dbReference>
<dbReference type="GO" id="GO:0043565">
    <property type="term" value="F:sequence-specific DNA binding"/>
    <property type="evidence" value="ECO:0007669"/>
    <property type="project" value="InterPro"/>
</dbReference>
<dbReference type="SUPFAM" id="SSF63829">
    <property type="entry name" value="Calcium-dependent phosphotriesterase"/>
    <property type="match status" value="2"/>
</dbReference>
<dbReference type="GO" id="GO:0003700">
    <property type="term" value="F:DNA-binding transcription factor activity"/>
    <property type="evidence" value="ECO:0007669"/>
    <property type="project" value="InterPro"/>
</dbReference>
<dbReference type="InterPro" id="IPR003594">
    <property type="entry name" value="HATPase_dom"/>
</dbReference>
<keyword evidence="9" id="KW-0732">Signal</keyword>
<protein>
    <recommendedName>
        <fullName evidence="2">histidine kinase</fullName>
        <ecNumber evidence="2">2.7.13.3</ecNumber>
    </recommendedName>
</protein>
<evidence type="ECO:0000313" key="14">
    <source>
        <dbReference type="Proteomes" id="UP000323930"/>
    </source>
</evidence>
<dbReference type="SUPFAM" id="SSF55874">
    <property type="entry name" value="ATPase domain of HSP90 chaperone/DNA topoisomerase II/histidine kinase"/>
    <property type="match status" value="1"/>
</dbReference>
<feature type="transmembrane region" description="Helical" evidence="8">
    <location>
        <begin position="761"/>
        <end position="783"/>
    </location>
</feature>